<dbReference type="Pfam" id="PF01594">
    <property type="entry name" value="AI-2E_transport"/>
    <property type="match status" value="1"/>
</dbReference>
<dbReference type="InterPro" id="IPR002549">
    <property type="entry name" value="AI-2E-like"/>
</dbReference>
<accession>B9M3M7</accession>
<keyword evidence="5 6" id="KW-0472">Membrane</keyword>
<dbReference type="PANTHER" id="PTHR21716:SF64">
    <property type="entry name" value="AI-2 TRANSPORT PROTEIN TQSA"/>
    <property type="match status" value="1"/>
</dbReference>
<keyword evidence="3 6" id="KW-0812">Transmembrane</keyword>
<dbReference type="GO" id="GO:0055085">
    <property type="term" value="P:transmembrane transport"/>
    <property type="evidence" value="ECO:0007669"/>
    <property type="project" value="TreeGrafter"/>
</dbReference>
<evidence type="ECO:0000313" key="7">
    <source>
        <dbReference type="EMBL" id="ACM21448.1"/>
    </source>
</evidence>
<gene>
    <name evidence="7" type="ordered locus">Geob_3105</name>
</gene>
<keyword evidence="8" id="KW-1185">Reference proteome</keyword>
<dbReference type="EMBL" id="CP001390">
    <property type="protein sequence ID" value="ACM21448.1"/>
    <property type="molecule type" value="Genomic_DNA"/>
</dbReference>
<feature type="transmembrane region" description="Helical" evidence="6">
    <location>
        <begin position="217"/>
        <end position="242"/>
    </location>
</feature>
<keyword evidence="4 6" id="KW-1133">Transmembrane helix</keyword>
<dbReference type="PANTHER" id="PTHR21716">
    <property type="entry name" value="TRANSMEMBRANE PROTEIN"/>
    <property type="match status" value="1"/>
</dbReference>
<name>B9M3M7_GEODF</name>
<dbReference type="STRING" id="316067.Geob_3105"/>
<reference evidence="7 8" key="1">
    <citation type="submission" date="2009-01" db="EMBL/GenBank/DDBJ databases">
        <title>Complete sequence of Geobacter sp. FRC-32.</title>
        <authorList>
            <consortium name="US DOE Joint Genome Institute"/>
            <person name="Lucas S."/>
            <person name="Copeland A."/>
            <person name="Lapidus A."/>
            <person name="Glavina del Rio T."/>
            <person name="Dalin E."/>
            <person name="Tice H."/>
            <person name="Bruce D."/>
            <person name="Goodwin L."/>
            <person name="Pitluck S."/>
            <person name="Saunders E."/>
            <person name="Brettin T."/>
            <person name="Detter J.C."/>
            <person name="Han C."/>
            <person name="Larimer F."/>
            <person name="Land M."/>
            <person name="Hauser L."/>
            <person name="Kyrpides N."/>
            <person name="Ovchinnikova G."/>
            <person name="Kostka J."/>
            <person name="Richardson P."/>
        </authorList>
    </citation>
    <scope>NUCLEOTIDE SEQUENCE [LARGE SCALE GENOMIC DNA]</scope>
    <source>
        <strain evidence="8">DSM 22248 / JCM 15807 / FRC-32</strain>
    </source>
</reference>
<evidence type="ECO:0000256" key="1">
    <source>
        <dbReference type="ARBA" id="ARBA00004141"/>
    </source>
</evidence>
<evidence type="ECO:0000256" key="3">
    <source>
        <dbReference type="ARBA" id="ARBA00022692"/>
    </source>
</evidence>
<evidence type="ECO:0000256" key="2">
    <source>
        <dbReference type="ARBA" id="ARBA00009773"/>
    </source>
</evidence>
<feature type="transmembrane region" description="Helical" evidence="6">
    <location>
        <begin position="313"/>
        <end position="342"/>
    </location>
</feature>
<dbReference type="Proteomes" id="UP000007721">
    <property type="component" value="Chromosome"/>
</dbReference>
<proteinExistence type="inferred from homology"/>
<dbReference type="eggNOG" id="COG0628">
    <property type="taxonomic scope" value="Bacteria"/>
</dbReference>
<feature type="transmembrane region" description="Helical" evidence="6">
    <location>
        <begin position="60"/>
        <end position="82"/>
    </location>
</feature>
<organism evidence="7 8">
    <name type="scientific">Geotalea daltonii (strain DSM 22248 / JCM 15807 / FRC-32)</name>
    <name type="common">Geobacter daltonii</name>
    <dbReference type="NCBI Taxonomy" id="316067"/>
    <lineage>
        <taxon>Bacteria</taxon>
        <taxon>Pseudomonadati</taxon>
        <taxon>Thermodesulfobacteriota</taxon>
        <taxon>Desulfuromonadia</taxon>
        <taxon>Geobacterales</taxon>
        <taxon>Geobacteraceae</taxon>
        <taxon>Geotalea</taxon>
    </lineage>
</organism>
<dbReference type="AlphaFoldDB" id="B9M3M7"/>
<evidence type="ECO:0000256" key="5">
    <source>
        <dbReference type="ARBA" id="ARBA00023136"/>
    </source>
</evidence>
<protein>
    <submittedName>
        <fullName evidence="7">Membrane protein, UPF0118 superfamily</fullName>
    </submittedName>
</protein>
<dbReference type="GO" id="GO:0016020">
    <property type="term" value="C:membrane"/>
    <property type="evidence" value="ECO:0007669"/>
    <property type="project" value="UniProtKB-SubCell"/>
</dbReference>
<evidence type="ECO:0000256" key="6">
    <source>
        <dbReference type="SAM" id="Phobius"/>
    </source>
</evidence>
<evidence type="ECO:0000313" key="8">
    <source>
        <dbReference type="Proteomes" id="UP000007721"/>
    </source>
</evidence>
<sequence length="358" mass="39900">MTMTSEKKFLIVAMLLALVALAVIFLSGTVFLPVFIALILTYILNPLVAKLAERGMNRTVAIVLVFFALVLLATLAILFFIVSIKGELGSIEINLPEYANRLYNYIPAGVKAYLDIETPEKAYQHLTTALERLRGISFSLFKETFAVVTRAFSSTLAFVLSILGYFITPIYLFYFLLDMPELKTTLLNLVPERYRPWFCQKAAEVDEVLSSFVRGQLMLCVILAVLYSIGLYFIGIDLAILIGTISGLLFMIPYLGTLFGIVFSMLMAFLKFHDLLHPMLCLGWFMLVQAAEGGIITPKIVGNKVGLHPVVTILALLIGGQWFGIFGMLLAVPVTAVLNVFFRSLLDYYRSTAYYKGV</sequence>
<dbReference type="KEGG" id="geo:Geob_3105"/>
<evidence type="ECO:0000256" key="4">
    <source>
        <dbReference type="ARBA" id="ARBA00022989"/>
    </source>
</evidence>
<feature type="transmembrane region" description="Helical" evidence="6">
    <location>
        <begin position="282"/>
        <end position="301"/>
    </location>
</feature>
<comment type="subcellular location">
    <subcellularLocation>
        <location evidence="1">Membrane</location>
        <topology evidence="1">Multi-pass membrane protein</topology>
    </subcellularLocation>
</comment>
<feature type="transmembrane region" description="Helical" evidence="6">
    <location>
        <begin position="156"/>
        <end position="177"/>
    </location>
</feature>
<feature type="transmembrane region" description="Helical" evidence="6">
    <location>
        <begin position="248"/>
        <end position="270"/>
    </location>
</feature>
<comment type="similarity">
    <text evidence="2">Belongs to the autoinducer-2 exporter (AI-2E) (TC 2.A.86) family.</text>
</comment>
<dbReference type="HOGENOM" id="CLU_031275_8_0_7"/>
<feature type="transmembrane region" description="Helical" evidence="6">
    <location>
        <begin position="32"/>
        <end position="48"/>
    </location>
</feature>